<dbReference type="EMBL" id="JADKGY010000029">
    <property type="protein sequence ID" value="MBK9984194.1"/>
    <property type="molecule type" value="Genomic_DNA"/>
</dbReference>
<proteinExistence type="inferred from homology"/>
<sequence>MNMHRLLLASGLFFSLTLNACLQPNTKQPASTSTIGTEGFFVDAKGDTIHTITKTDAEWKAQLDPASYNVLRQEGTERPFTGKLNANHASGVYLCKACQLPLFSSTAKFESGTGWPSFFQPIDKTHVREITDHSAGMTRVEVVCHRCGGHLGHVFDDGPEPTGLRYCMNSVSLSFEEQ</sequence>
<comment type="cofactor">
    <cofactor evidence="6">
        <name>Zn(2+)</name>
        <dbReference type="ChEBI" id="CHEBI:29105"/>
    </cofactor>
    <text evidence="6">Binds 1 zinc ion per subunit. The zinc ion is important for the structural integrity of the protein.</text>
</comment>
<feature type="binding site" evidence="6">
    <location>
        <position position="95"/>
    </location>
    <ligand>
        <name>Zn(2+)</name>
        <dbReference type="ChEBI" id="CHEBI:29105"/>
    </ligand>
</feature>
<dbReference type="InterPro" id="IPR002579">
    <property type="entry name" value="Met_Sox_Rdtase_MsrB_dom"/>
</dbReference>
<feature type="binding site" evidence="6">
    <location>
        <position position="147"/>
    </location>
    <ligand>
        <name>Zn(2+)</name>
        <dbReference type="ChEBI" id="CHEBI:29105"/>
    </ligand>
</feature>
<keyword evidence="2 6" id="KW-0479">Metal-binding</keyword>
<gene>
    <name evidence="6 9" type="primary">msrB</name>
    <name evidence="9" type="ORF">IPP15_17795</name>
</gene>
<dbReference type="PANTHER" id="PTHR10173">
    <property type="entry name" value="METHIONINE SULFOXIDE REDUCTASE"/>
    <property type="match status" value="1"/>
</dbReference>
<dbReference type="PROSITE" id="PS51790">
    <property type="entry name" value="MSRB"/>
    <property type="match status" value="1"/>
</dbReference>
<keyword evidence="3 6" id="KW-0862">Zinc</keyword>
<protein>
    <recommendedName>
        <fullName evidence="6">Peptide methionine sulfoxide reductase MsrB</fullName>
        <ecNumber evidence="6">1.8.4.12</ecNumber>
    </recommendedName>
    <alternativeName>
        <fullName evidence="6">Peptide-methionine (R)-S-oxide reductase</fullName>
    </alternativeName>
</protein>
<evidence type="ECO:0000256" key="3">
    <source>
        <dbReference type="ARBA" id="ARBA00022833"/>
    </source>
</evidence>
<dbReference type="HAMAP" id="MF_01400">
    <property type="entry name" value="MsrB"/>
    <property type="match status" value="1"/>
</dbReference>
<dbReference type="SUPFAM" id="SSF51316">
    <property type="entry name" value="Mss4-like"/>
    <property type="match status" value="1"/>
</dbReference>
<comment type="catalytic activity">
    <reaction evidence="5 6">
        <text>L-methionyl-[protein] + [thioredoxin]-disulfide + H2O = L-methionyl-(R)-S-oxide-[protein] + [thioredoxin]-dithiol</text>
        <dbReference type="Rhea" id="RHEA:24164"/>
        <dbReference type="Rhea" id="RHEA-COMP:10698"/>
        <dbReference type="Rhea" id="RHEA-COMP:10700"/>
        <dbReference type="Rhea" id="RHEA-COMP:12313"/>
        <dbReference type="Rhea" id="RHEA-COMP:12314"/>
        <dbReference type="ChEBI" id="CHEBI:15377"/>
        <dbReference type="ChEBI" id="CHEBI:16044"/>
        <dbReference type="ChEBI" id="CHEBI:29950"/>
        <dbReference type="ChEBI" id="CHEBI:45764"/>
        <dbReference type="ChEBI" id="CHEBI:50058"/>
        <dbReference type="EC" id="1.8.4.12"/>
    </reaction>
</comment>
<evidence type="ECO:0000256" key="4">
    <source>
        <dbReference type="ARBA" id="ARBA00023002"/>
    </source>
</evidence>
<name>A0A9D7SXY1_9BACT</name>
<feature type="binding site" evidence="6">
    <location>
        <position position="98"/>
    </location>
    <ligand>
        <name>Zn(2+)</name>
        <dbReference type="ChEBI" id="CHEBI:29105"/>
    </ligand>
</feature>
<feature type="chain" id="PRO_5038406821" description="Peptide methionine sulfoxide reductase MsrB" evidence="7">
    <location>
        <begin position="21"/>
        <end position="178"/>
    </location>
</feature>
<evidence type="ECO:0000256" key="2">
    <source>
        <dbReference type="ARBA" id="ARBA00022723"/>
    </source>
</evidence>
<dbReference type="GO" id="GO:0008270">
    <property type="term" value="F:zinc ion binding"/>
    <property type="evidence" value="ECO:0007669"/>
    <property type="project" value="UniProtKB-UniRule"/>
</dbReference>
<dbReference type="NCBIfam" id="TIGR00357">
    <property type="entry name" value="peptide-methionine (R)-S-oxide reductase MsrB"/>
    <property type="match status" value="1"/>
</dbReference>
<organism evidence="9 10">
    <name type="scientific">Candidatus Opimibacter skivensis</name>
    <dbReference type="NCBI Taxonomy" id="2982028"/>
    <lineage>
        <taxon>Bacteria</taxon>
        <taxon>Pseudomonadati</taxon>
        <taxon>Bacteroidota</taxon>
        <taxon>Saprospiria</taxon>
        <taxon>Saprospirales</taxon>
        <taxon>Saprospiraceae</taxon>
        <taxon>Candidatus Opimibacter</taxon>
    </lineage>
</organism>
<feature type="active site" description="Nucleophile" evidence="6">
    <location>
        <position position="167"/>
    </location>
</feature>
<dbReference type="Pfam" id="PF01641">
    <property type="entry name" value="SelR"/>
    <property type="match status" value="1"/>
</dbReference>
<feature type="signal peptide" evidence="7">
    <location>
        <begin position="1"/>
        <end position="20"/>
    </location>
</feature>
<dbReference type="Proteomes" id="UP000808337">
    <property type="component" value="Unassembled WGS sequence"/>
</dbReference>
<feature type="domain" description="MsrB" evidence="8">
    <location>
        <begin position="56"/>
        <end position="178"/>
    </location>
</feature>
<evidence type="ECO:0000313" key="9">
    <source>
        <dbReference type="EMBL" id="MBK9984194.1"/>
    </source>
</evidence>
<dbReference type="Gene3D" id="2.170.150.20">
    <property type="entry name" value="Peptide methionine sulfoxide reductase"/>
    <property type="match status" value="1"/>
</dbReference>
<evidence type="ECO:0000259" key="8">
    <source>
        <dbReference type="PROSITE" id="PS51790"/>
    </source>
</evidence>
<dbReference type="InterPro" id="IPR028427">
    <property type="entry name" value="Met_Sox_Rdtase_MsrB"/>
</dbReference>
<dbReference type="GO" id="GO:0033743">
    <property type="term" value="F:peptide-methionine (R)-S-oxide reductase activity"/>
    <property type="evidence" value="ECO:0007669"/>
    <property type="project" value="UniProtKB-UniRule"/>
</dbReference>
<dbReference type="GO" id="GO:0006979">
    <property type="term" value="P:response to oxidative stress"/>
    <property type="evidence" value="ECO:0007669"/>
    <property type="project" value="InterPro"/>
</dbReference>
<keyword evidence="4 6" id="KW-0560">Oxidoreductase</keyword>
<dbReference type="AlphaFoldDB" id="A0A9D7SXY1"/>
<dbReference type="GO" id="GO:0005737">
    <property type="term" value="C:cytoplasm"/>
    <property type="evidence" value="ECO:0007669"/>
    <property type="project" value="TreeGrafter"/>
</dbReference>
<evidence type="ECO:0000256" key="1">
    <source>
        <dbReference type="ARBA" id="ARBA00007174"/>
    </source>
</evidence>
<comment type="caution">
    <text evidence="9">The sequence shown here is derived from an EMBL/GenBank/DDBJ whole genome shotgun (WGS) entry which is preliminary data.</text>
</comment>
<evidence type="ECO:0000256" key="6">
    <source>
        <dbReference type="HAMAP-Rule" id="MF_01400"/>
    </source>
</evidence>
<evidence type="ECO:0000256" key="5">
    <source>
        <dbReference type="ARBA" id="ARBA00048488"/>
    </source>
</evidence>
<evidence type="ECO:0000256" key="7">
    <source>
        <dbReference type="SAM" id="SignalP"/>
    </source>
</evidence>
<dbReference type="PANTHER" id="PTHR10173:SF57">
    <property type="entry name" value="PEPTIDE-METHIONINE (R)-S-OXIDE REDUCTASE"/>
    <property type="match status" value="1"/>
</dbReference>
<evidence type="ECO:0000313" key="10">
    <source>
        <dbReference type="Proteomes" id="UP000808337"/>
    </source>
</evidence>
<comment type="similarity">
    <text evidence="1 6">Belongs to the MsrB Met sulfoxide reductase family.</text>
</comment>
<keyword evidence="7" id="KW-0732">Signal</keyword>
<reference evidence="9 10" key="1">
    <citation type="submission" date="2020-10" db="EMBL/GenBank/DDBJ databases">
        <title>Connecting structure to function with the recovery of over 1000 high-quality activated sludge metagenome-assembled genomes encoding full-length rRNA genes using long-read sequencing.</title>
        <authorList>
            <person name="Singleton C.M."/>
            <person name="Petriglieri F."/>
            <person name="Kristensen J.M."/>
            <person name="Kirkegaard R.H."/>
            <person name="Michaelsen T.Y."/>
            <person name="Andersen M.H."/>
            <person name="Karst S.M."/>
            <person name="Dueholm M.S."/>
            <person name="Nielsen P.H."/>
            <person name="Albertsen M."/>
        </authorList>
    </citation>
    <scope>NUCLEOTIDE SEQUENCE [LARGE SCALE GENOMIC DNA]</scope>
    <source>
        <strain evidence="9">Ribe_18-Q3-R11-54_MAXAC.273</strain>
    </source>
</reference>
<dbReference type="InterPro" id="IPR011057">
    <property type="entry name" value="Mss4-like_sf"/>
</dbReference>
<feature type="binding site" evidence="6">
    <location>
        <position position="144"/>
    </location>
    <ligand>
        <name>Zn(2+)</name>
        <dbReference type="ChEBI" id="CHEBI:29105"/>
    </ligand>
</feature>
<accession>A0A9D7SXY1</accession>
<dbReference type="GO" id="GO:0030091">
    <property type="term" value="P:protein repair"/>
    <property type="evidence" value="ECO:0007669"/>
    <property type="project" value="InterPro"/>
</dbReference>
<dbReference type="EC" id="1.8.4.12" evidence="6"/>
<dbReference type="FunFam" id="2.170.150.20:FF:000001">
    <property type="entry name" value="Peptide methionine sulfoxide reductase MsrB"/>
    <property type="match status" value="1"/>
</dbReference>